<accession>A0A2R4MBU0</accession>
<protein>
    <submittedName>
        <fullName evidence="1">Uncharacterized protein</fullName>
    </submittedName>
</protein>
<gene>
    <name evidence="1" type="ORF">MXMO3_00912</name>
</gene>
<reference evidence="1 2" key="1">
    <citation type="submission" date="2017-05" db="EMBL/GenBank/DDBJ databases">
        <title>Genome Analysis of Maritalea myrionectae HL2708#5.</title>
        <authorList>
            <consortium name="Cotde Inc.-PKNU"/>
            <person name="Jang D."/>
            <person name="Oh H.-M."/>
        </authorList>
    </citation>
    <scope>NUCLEOTIDE SEQUENCE [LARGE SCALE GENOMIC DNA]</scope>
    <source>
        <strain evidence="1 2">HL2708#5</strain>
    </source>
</reference>
<name>A0A2R4MBU0_9HYPH</name>
<dbReference type="KEGG" id="mmyr:MXMO3_00912"/>
<sequence length="267" mass="30549">MDKFRFFGKTYKDQSGVTRIKYRDNGRLDSKIYFELKKFSNACEYASSHNFHETLLEASHGLSCVIMYQDYYYAQIVHDDESDYSVAKLFIVCRFSNSIYASMRLACMGLILDSIGCLKTAFEALQYSRLISLKPDEASTFLDPDHSLRPVEVRKKLQQLEHDAEHARDKYSMLSTFSHVGGTGEMLTLEEIDDDVSFRVGGYVDPSLQEKLVKDCHLATGEFIAFNSGIRQENVERFHQTIKDWIAEGATPKDIANQIKNLVNELS</sequence>
<dbReference type="Proteomes" id="UP000258927">
    <property type="component" value="Chromosome"/>
</dbReference>
<evidence type="ECO:0000313" key="1">
    <source>
        <dbReference type="EMBL" id="AVX03443.1"/>
    </source>
</evidence>
<dbReference type="RefSeq" id="WP_117395083.1">
    <property type="nucleotide sequence ID" value="NZ_CP021330.1"/>
</dbReference>
<keyword evidence="2" id="KW-1185">Reference proteome</keyword>
<evidence type="ECO:0000313" key="2">
    <source>
        <dbReference type="Proteomes" id="UP000258927"/>
    </source>
</evidence>
<dbReference type="AlphaFoldDB" id="A0A2R4MBU0"/>
<proteinExistence type="predicted"/>
<dbReference type="EMBL" id="CP021330">
    <property type="protein sequence ID" value="AVX03443.1"/>
    <property type="molecule type" value="Genomic_DNA"/>
</dbReference>
<organism evidence="1 2">
    <name type="scientific">Maritalea myrionectae</name>
    <dbReference type="NCBI Taxonomy" id="454601"/>
    <lineage>
        <taxon>Bacteria</taxon>
        <taxon>Pseudomonadati</taxon>
        <taxon>Pseudomonadota</taxon>
        <taxon>Alphaproteobacteria</taxon>
        <taxon>Hyphomicrobiales</taxon>
        <taxon>Devosiaceae</taxon>
        <taxon>Maritalea</taxon>
    </lineage>
</organism>